<comment type="caution">
    <text evidence="1">The sequence shown here is derived from an EMBL/GenBank/DDBJ whole genome shotgun (WGS) entry which is preliminary data.</text>
</comment>
<protein>
    <submittedName>
        <fullName evidence="1">Uncharacterized protein</fullName>
    </submittedName>
</protein>
<dbReference type="RefSeq" id="XP_046071401.1">
    <property type="nucleotide sequence ID" value="XM_046220552.1"/>
</dbReference>
<evidence type="ECO:0000313" key="1">
    <source>
        <dbReference type="EMBL" id="KAH8696465.1"/>
    </source>
</evidence>
<proteinExistence type="predicted"/>
<organism evidence="1 2">
    <name type="scientific">Talaromyces proteolyticus</name>
    <dbReference type="NCBI Taxonomy" id="1131652"/>
    <lineage>
        <taxon>Eukaryota</taxon>
        <taxon>Fungi</taxon>
        <taxon>Dikarya</taxon>
        <taxon>Ascomycota</taxon>
        <taxon>Pezizomycotina</taxon>
        <taxon>Eurotiomycetes</taxon>
        <taxon>Eurotiomycetidae</taxon>
        <taxon>Eurotiales</taxon>
        <taxon>Trichocomaceae</taxon>
        <taxon>Talaromyces</taxon>
        <taxon>Talaromyces sect. Bacilispori</taxon>
    </lineage>
</organism>
<sequence>MVFLLSRSRDAFGGCTEASLDDESVCSLPILRERSLPVVGVSLPASESVLRLAIVLDLRMTLRARLRLLHSFGDCRSAGRDTSGRNTIQFLSQFLSRWLAHLFEFMYSCDALDKVRLRSASFLVRRSGETWCLSAVPLSAIPHCRTVQASGKS</sequence>
<reference evidence="1" key="1">
    <citation type="submission" date="2021-12" db="EMBL/GenBank/DDBJ databases">
        <title>Convergent genome expansion in fungi linked to evolution of root-endophyte symbiosis.</title>
        <authorList>
            <consortium name="DOE Joint Genome Institute"/>
            <person name="Ke Y.-H."/>
            <person name="Bonito G."/>
            <person name="Liao H.-L."/>
            <person name="Looney B."/>
            <person name="Rojas-Flechas A."/>
            <person name="Nash J."/>
            <person name="Hameed K."/>
            <person name="Schadt C."/>
            <person name="Martin F."/>
            <person name="Crous P.W."/>
            <person name="Miettinen O."/>
            <person name="Magnuson J.K."/>
            <person name="Labbe J."/>
            <person name="Jacobson D."/>
            <person name="Doktycz M.J."/>
            <person name="Veneault-Fourrey C."/>
            <person name="Kuo A."/>
            <person name="Mondo S."/>
            <person name="Calhoun S."/>
            <person name="Riley R."/>
            <person name="Ohm R."/>
            <person name="LaButti K."/>
            <person name="Andreopoulos B."/>
            <person name="Pangilinan J."/>
            <person name="Nolan M."/>
            <person name="Tritt A."/>
            <person name="Clum A."/>
            <person name="Lipzen A."/>
            <person name="Daum C."/>
            <person name="Barry K."/>
            <person name="Grigoriev I.V."/>
            <person name="Vilgalys R."/>
        </authorList>
    </citation>
    <scope>NUCLEOTIDE SEQUENCE</scope>
    <source>
        <strain evidence="1">PMI_201</strain>
    </source>
</reference>
<dbReference type="Proteomes" id="UP001201262">
    <property type="component" value="Unassembled WGS sequence"/>
</dbReference>
<dbReference type="AlphaFoldDB" id="A0AAD4KTA9"/>
<dbReference type="GeneID" id="70250839"/>
<keyword evidence="2" id="KW-1185">Reference proteome</keyword>
<accession>A0AAD4KTA9</accession>
<gene>
    <name evidence="1" type="ORF">BGW36DRAFT_428474</name>
</gene>
<evidence type="ECO:0000313" key="2">
    <source>
        <dbReference type="Proteomes" id="UP001201262"/>
    </source>
</evidence>
<dbReference type="EMBL" id="JAJTJA010000007">
    <property type="protein sequence ID" value="KAH8696465.1"/>
    <property type="molecule type" value="Genomic_DNA"/>
</dbReference>
<name>A0AAD4KTA9_9EURO</name>